<proteinExistence type="predicted"/>
<evidence type="ECO:0000313" key="1">
    <source>
        <dbReference type="EMBL" id="CAH0025687.1"/>
    </source>
</evidence>
<dbReference type="Proteomes" id="UP000696573">
    <property type="component" value="Unassembled WGS sequence"/>
</dbReference>
<dbReference type="AlphaFoldDB" id="A0A9N9VLK5"/>
<dbReference type="OrthoDB" id="4216928at2759"/>
<evidence type="ECO:0000313" key="2">
    <source>
        <dbReference type="Proteomes" id="UP000696573"/>
    </source>
</evidence>
<accession>A0A9N9VLK5</accession>
<name>A0A9N9VLK5_9HYPO</name>
<protein>
    <recommendedName>
        <fullName evidence="3">Transcription factor domain-containing protein</fullName>
    </recommendedName>
</protein>
<reference evidence="1" key="1">
    <citation type="submission" date="2021-10" db="EMBL/GenBank/DDBJ databases">
        <authorList>
            <person name="Piombo E."/>
        </authorList>
    </citation>
    <scope>NUCLEOTIDE SEQUENCE</scope>
</reference>
<keyword evidence="2" id="KW-1185">Reference proteome</keyword>
<organism evidence="1 2">
    <name type="scientific">Clonostachys rhizophaga</name>
    <dbReference type="NCBI Taxonomy" id="160324"/>
    <lineage>
        <taxon>Eukaryota</taxon>
        <taxon>Fungi</taxon>
        <taxon>Dikarya</taxon>
        <taxon>Ascomycota</taxon>
        <taxon>Pezizomycotina</taxon>
        <taxon>Sordariomycetes</taxon>
        <taxon>Hypocreomycetidae</taxon>
        <taxon>Hypocreales</taxon>
        <taxon>Bionectriaceae</taxon>
        <taxon>Clonostachys</taxon>
    </lineage>
</organism>
<sequence length="323" mass="36388">MTANTSWLDVMDMIEDSIPESSFDITSLSDFPSGRLPNSGTTPSPSLDFLSIGSQPSLRLLGPLGEVKPIEGSNESWQWVIDQMKSYPRAFAEQSQTLFIHPHLYRESMPRSIRAAFGASSASCLLNQSNSIMVFRVIDTEVLQLLQDNETDLTLLDELARLQALVLYQTIRLFYGGIEQRMLAEQQQMVLMSSALKLLARSQAELHDAEAVCWVSWILAECIRRTALVVYMLYGVNSIVRQGICIGFHTLVALPMSPAFSSWYSEADHHRQREPTRTITYEMFTEGWPAMPRKLLPLEKFLLVPCKGINTIEAYDITENSVA</sequence>
<gene>
    <name evidence="1" type="ORF">CRHIZ90672A_00008388</name>
</gene>
<evidence type="ECO:0008006" key="3">
    <source>
        <dbReference type="Google" id="ProtNLM"/>
    </source>
</evidence>
<dbReference type="EMBL" id="CABFNQ020000715">
    <property type="protein sequence ID" value="CAH0025687.1"/>
    <property type="molecule type" value="Genomic_DNA"/>
</dbReference>
<comment type="caution">
    <text evidence="1">The sequence shown here is derived from an EMBL/GenBank/DDBJ whole genome shotgun (WGS) entry which is preliminary data.</text>
</comment>